<accession>A0ABS8RL34</accession>
<name>A0ABS8RL34_DATST</name>
<gene>
    <name evidence="1" type="ORF">HAX54_031023</name>
</gene>
<dbReference type="EMBL" id="JACEIK010000039">
    <property type="protein sequence ID" value="MCD7447527.1"/>
    <property type="molecule type" value="Genomic_DNA"/>
</dbReference>
<proteinExistence type="predicted"/>
<dbReference type="Proteomes" id="UP000823775">
    <property type="component" value="Unassembled WGS sequence"/>
</dbReference>
<comment type="caution">
    <text evidence="1">The sequence shown here is derived from an EMBL/GenBank/DDBJ whole genome shotgun (WGS) entry which is preliminary data.</text>
</comment>
<keyword evidence="2" id="KW-1185">Reference proteome</keyword>
<evidence type="ECO:0000313" key="1">
    <source>
        <dbReference type="EMBL" id="MCD7447527.1"/>
    </source>
</evidence>
<reference evidence="1 2" key="1">
    <citation type="journal article" date="2021" name="BMC Genomics">
        <title>Datura genome reveals duplications of psychoactive alkaloid biosynthetic genes and high mutation rate following tissue culture.</title>
        <authorList>
            <person name="Rajewski A."/>
            <person name="Carter-House D."/>
            <person name="Stajich J."/>
            <person name="Litt A."/>
        </authorList>
    </citation>
    <scope>NUCLEOTIDE SEQUENCE [LARGE SCALE GENOMIC DNA]</scope>
    <source>
        <strain evidence="1">AR-01</strain>
    </source>
</reference>
<sequence>MDYHGSTHKRRSNFLLENCIDEGRFALEFPTIRDKVRELGLGYIFAEPKESNLTLVRKVYENWDTSFGKSNEVKIWGQIVLMVTDNLDDAL</sequence>
<evidence type="ECO:0000313" key="2">
    <source>
        <dbReference type="Proteomes" id="UP000823775"/>
    </source>
</evidence>
<organism evidence="1 2">
    <name type="scientific">Datura stramonium</name>
    <name type="common">Jimsonweed</name>
    <name type="synonym">Common thornapple</name>
    <dbReference type="NCBI Taxonomy" id="4076"/>
    <lineage>
        <taxon>Eukaryota</taxon>
        <taxon>Viridiplantae</taxon>
        <taxon>Streptophyta</taxon>
        <taxon>Embryophyta</taxon>
        <taxon>Tracheophyta</taxon>
        <taxon>Spermatophyta</taxon>
        <taxon>Magnoliopsida</taxon>
        <taxon>eudicotyledons</taxon>
        <taxon>Gunneridae</taxon>
        <taxon>Pentapetalae</taxon>
        <taxon>asterids</taxon>
        <taxon>lamiids</taxon>
        <taxon>Solanales</taxon>
        <taxon>Solanaceae</taxon>
        <taxon>Solanoideae</taxon>
        <taxon>Datureae</taxon>
        <taxon>Datura</taxon>
    </lineage>
</organism>
<protein>
    <submittedName>
        <fullName evidence="1">Uncharacterized protein</fullName>
    </submittedName>
</protein>